<dbReference type="GO" id="GO:0003857">
    <property type="term" value="F:(3S)-3-hydroxyacyl-CoA dehydrogenase (NAD+) activity"/>
    <property type="evidence" value="ECO:0007669"/>
    <property type="project" value="UniProtKB-EC"/>
</dbReference>
<comment type="caution">
    <text evidence="5">The sequence shown here is derived from an EMBL/GenBank/DDBJ whole genome shotgun (WGS) entry which is preliminary data.</text>
</comment>
<dbReference type="InterPro" id="IPR013328">
    <property type="entry name" value="6PGD_dom2"/>
</dbReference>
<dbReference type="RefSeq" id="WP_340363622.1">
    <property type="nucleotide sequence ID" value="NZ_JBBKZV010000005.1"/>
</dbReference>
<dbReference type="NCBIfam" id="NF006124">
    <property type="entry name" value="PRK08268.1"/>
    <property type="match status" value="1"/>
</dbReference>
<dbReference type="InterPro" id="IPR006176">
    <property type="entry name" value="3-OHacyl-CoA_DH_NAD-bd"/>
</dbReference>
<feature type="domain" description="3-hydroxybutyryl-CoA dehydrogenase reduced Rossmann-fold" evidence="4">
    <location>
        <begin position="357"/>
        <end position="425"/>
    </location>
</feature>
<dbReference type="InterPro" id="IPR008927">
    <property type="entry name" value="6-PGluconate_DH-like_C_sf"/>
</dbReference>
<dbReference type="EMBL" id="JBBKZV010000005">
    <property type="protein sequence ID" value="MEJ8822577.1"/>
    <property type="molecule type" value="Genomic_DNA"/>
</dbReference>
<dbReference type="Gene3D" id="1.10.1040.50">
    <property type="match status" value="1"/>
</dbReference>
<dbReference type="Gene3D" id="1.10.1040.10">
    <property type="entry name" value="N-(1-d-carboxylethyl)-l-norvaline Dehydrogenase, domain 2"/>
    <property type="match status" value="1"/>
</dbReference>
<dbReference type="Proteomes" id="UP001363010">
    <property type="component" value="Unassembled WGS sequence"/>
</dbReference>
<sequence length="510" mass="53827">MADQDTSGTGNALPLNKSVVVIGAGTMGSGIAEVAAAAGHTVYLRDANDAAVERGLGMIRASLDKRVARGKLDGAKRDEVLTRIRSPLSDDAMAEVGLVIEVIYEDLEAKVSALSALESQLPPDAIVATNTSSLSVTALAGRLKRPERVVGMHFFNPATVLPLVEVVSGHVTAPEVAQTIFATALAWGKTPVHCRSTPGFIVNRVARPFYGEALRLLQEQVASPATLDAVMRESGGFRMGPCELMDLIGHDVNFAVTRSVYQAFFDDPRYKPSLMQKDLVDAGWLGCKSGRGFFDYREGASPVVVDELGTDMNPSVVRVEGDLGPAQALVDLLAKLDGVRLERTAGDGLIRVDGLALSLTDGRTATERAAVLGEAVVLFDLALDYTSCGRIAIAAAAQASADDVQKAAGLFGALGKRVSQLADVPGMLVMRTVAMLVNEGAEAVYQGIASADSVDAAMRKGVNYPAGPMAWGREIGLATVLRTVRNLGASYGEDRYRGSVWLQREVQAAS</sequence>
<dbReference type="Gene3D" id="3.30.750.190">
    <property type="match status" value="1"/>
</dbReference>
<keyword evidence="6" id="KW-1185">Reference proteome</keyword>
<dbReference type="PANTHER" id="PTHR48075:SF5">
    <property type="entry name" value="3-HYDROXYBUTYRYL-COA DEHYDROGENASE"/>
    <property type="match status" value="1"/>
</dbReference>
<dbReference type="Pfam" id="PF02737">
    <property type="entry name" value="3HCDH_N"/>
    <property type="match status" value="1"/>
</dbReference>
<dbReference type="Pfam" id="PF00725">
    <property type="entry name" value="3HCDH"/>
    <property type="match status" value="2"/>
</dbReference>
<evidence type="ECO:0000259" key="4">
    <source>
        <dbReference type="Pfam" id="PF18321"/>
    </source>
</evidence>
<proteinExistence type="predicted"/>
<dbReference type="EC" id="1.1.1.35" evidence="5"/>
<dbReference type="SUPFAM" id="SSF48179">
    <property type="entry name" value="6-phosphogluconate dehydrogenase C-terminal domain-like"/>
    <property type="match status" value="2"/>
</dbReference>
<accession>A0ABU8VZP7</accession>
<dbReference type="SUPFAM" id="SSF51735">
    <property type="entry name" value="NAD(P)-binding Rossmann-fold domains"/>
    <property type="match status" value="1"/>
</dbReference>
<organism evidence="5 6">
    <name type="scientific">Variovorax humicola</name>
    <dbReference type="NCBI Taxonomy" id="1769758"/>
    <lineage>
        <taxon>Bacteria</taxon>
        <taxon>Pseudomonadati</taxon>
        <taxon>Pseudomonadota</taxon>
        <taxon>Betaproteobacteria</taxon>
        <taxon>Burkholderiales</taxon>
        <taxon>Comamonadaceae</taxon>
        <taxon>Variovorax</taxon>
    </lineage>
</organism>
<evidence type="ECO:0000313" key="5">
    <source>
        <dbReference type="EMBL" id="MEJ8822577.1"/>
    </source>
</evidence>
<feature type="domain" description="3-hydroxyacyl-CoA dehydrogenase C-terminal" evidence="2">
    <location>
        <begin position="426"/>
        <end position="508"/>
    </location>
</feature>
<dbReference type="InterPro" id="IPR036291">
    <property type="entry name" value="NAD(P)-bd_dom_sf"/>
</dbReference>
<dbReference type="Gene3D" id="3.40.50.720">
    <property type="entry name" value="NAD(P)-binding Rossmann-like Domain"/>
    <property type="match status" value="1"/>
</dbReference>
<reference evidence="5 6" key="1">
    <citation type="submission" date="2024-03" db="EMBL/GenBank/DDBJ databases">
        <title>Novel species of the genus Variovorax.</title>
        <authorList>
            <person name="Liu Q."/>
            <person name="Xin Y.-H."/>
        </authorList>
    </citation>
    <scope>NUCLEOTIDE SEQUENCE [LARGE SCALE GENOMIC DNA]</scope>
    <source>
        <strain evidence="5 6">KACC 18501</strain>
    </source>
</reference>
<dbReference type="InterPro" id="IPR006108">
    <property type="entry name" value="3HC_DH_C"/>
</dbReference>
<evidence type="ECO:0000259" key="2">
    <source>
        <dbReference type="Pfam" id="PF00725"/>
    </source>
</evidence>
<evidence type="ECO:0000259" key="3">
    <source>
        <dbReference type="Pfam" id="PF02737"/>
    </source>
</evidence>
<evidence type="ECO:0000313" key="6">
    <source>
        <dbReference type="Proteomes" id="UP001363010"/>
    </source>
</evidence>
<feature type="domain" description="3-hydroxyacyl-CoA dehydrogenase NAD binding" evidence="3">
    <location>
        <begin position="19"/>
        <end position="195"/>
    </location>
</feature>
<keyword evidence="1 5" id="KW-0560">Oxidoreductase</keyword>
<dbReference type="InterPro" id="IPR041040">
    <property type="entry name" value="3HCDH_RFF"/>
</dbReference>
<feature type="domain" description="3-hydroxyacyl-CoA dehydrogenase C-terminal" evidence="2">
    <location>
        <begin position="199"/>
        <end position="296"/>
    </location>
</feature>
<name>A0ABU8VZP7_9BURK</name>
<protein>
    <submittedName>
        <fullName evidence="5">3-hydroxyacyl-CoA dehydrogenase</fullName>
        <ecNumber evidence="5">1.1.1.35</ecNumber>
    </submittedName>
</protein>
<dbReference type="PANTHER" id="PTHR48075">
    <property type="entry name" value="3-HYDROXYACYL-COA DEHYDROGENASE FAMILY PROTEIN"/>
    <property type="match status" value="1"/>
</dbReference>
<evidence type="ECO:0000256" key="1">
    <source>
        <dbReference type="ARBA" id="ARBA00023002"/>
    </source>
</evidence>
<dbReference type="Pfam" id="PF18321">
    <property type="entry name" value="3HCDH_RFF"/>
    <property type="match status" value="1"/>
</dbReference>
<gene>
    <name evidence="5" type="ORF">WKW80_11110</name>
</gene>